<dbReference type="PROSITE" id="PS50110">
    <property type="entry name" value="RESPONSE_REGULATORY"/>
    <property type="match status" value="1"/>
</dbReference>
<feature type="compositionally biased region" description="Polar residues" evidence="7">
    <location>
        <begin position="1"/>
        <end position="10"/>
    </location>
</feature>
<accession>A0A7K1UUX1</accession>
<evidence type="ECO:0000256" key="1">
    <source>
        <dbReference type="ARBA" id="ARBA00022553"/>
    </source>
</evidence>
<dbReference type="GO" id="GO:0006355">
    <property type="term" value="P:regulation of DNA-templated transcription"/>
    <property type="evidence" value="ECO:0007669"/>
    <property type="project" value="TreeGrafter"/>
</dbReference>
<evidence type="ECO:0000256" key="2">
    <source>
        <dbReference type="ARBA" id="ARBA00023012"/>
    </source>
</evidence>
<evidence type="ECO:0000313" key="10">
    <source>
        <dbReference type="Proteomes" id="UP000466794"/>
    </source>
</evidence>
<organism evidence="9 10">
    <name type="scientific">Nocardia terrae</name>
    <dbReference type="NCBI Taxonomy" id="2675851"/>
    <lineage>
        <taxon>Bacteria</taxon>
        <taxon>Bacillati</taxon>
        <taxon>Actinomycetota</taxon>
        <taxon>Actinomycetes</taxon>
        <taxon>Mycobacteriales</taxon>
        <taxon>Nocardiaceae</taxon>
        <taxon>Nocardia</taxon>
    </lineage>
</organism>
<protein>
    <submittedName>
        <fullName evidence="9">Response regulator</fullName>
    </submittedName>
</protein>
<dbReference type="EMBL" id="WRPP01000002">
    <property type="protein sequence ID" value="MVU78082.1"/>
    <property type="molecule type" value="Genomic_DNA"/>
</dbReference>
<dbReference type="GO" id="GO:0000976">
    <property type="term" value="F:transcription cis-regulatory region binding"/>
    <property type="evidence" value="ECO:0007669"/>
    <property type="project" value="TreeGrafter"/>
</dbReference>
<dbReference type="SMART" id="SM00448">
    <property type="entry name" value="REC"/>
    <property type="match status" value="1"/>
</dbReference>
<proteinExistence type="predicted"/>
<evidence type="ECO:0000256" key="4">
    <source>
        <dbReference type="ARBA" id="ARBA00023125"/>
    </source>
</evidence>
<keyword evidence="3" id="KW-0805">Transcription regulation</keyword>
<evidence type="ECO:0000256" key="7">
    <source>
        <dbReference type="SAM" id="MobiDB-lite"/>
    </source>
</evidence>
<dbReference type="Gene3D" id="3.40.50.2300">
    <property type="match status" value="1"/>
</dbReference>
<dbReference type="PANTHER" id="PTHR48111">
    <property type="entry name" value="REGULATOR OF RPOS"/>
    <property type="match status" value="1"/>
</dbReference>
<evidence type="ECO:0000256" key="5">
    <source>
        <dbReference type="ARBA" id="ARBA00023163"/>
    </source>
</evidence>
<reference evidence="9 10" key="1">
    <citation type="submission" date="2019-12" db="EMBL/GenBank/DDBJ databases">
        <title>Nocardia sp. nov. ET3-3 isolated from soil.</title>
        <authorList>
            <person name="Kanchanasin P."/>
            <person name="Tanasupawat S."/>
            <person name="Yuki M."/>
            <person name="Kudo T."/>
        </authorList>
    </citation>
    <scope>NUCLEOTIDE SEQUENCE [LARGE SCALE GENOMIC DNA]</scope>
    <source>
        <strain evidence="9 10">ET3-3</strain>
    </source>
</reference>
<dbReference type="InterPro" id="IPR001789">
    <property type="entry name" value="Sig_transdc_resp-reg_receiver"/>
</dbReference>
<feature type="modified residue" description="4-aspartylphosphate" evidence="6">
    <location>
        <position position="75"/>
    </location>
</feature>
<sequence>MNTHQLSITRAPQPPIPPSHPAPASRVLVVERHATTAEMALLVLAAAGYDALHAGSGAQALTLTPQWHPDLILLDILLPDLSGIDVCLRLCQTSSAPVMIVTAETEPAIIDLALTAGACDYLPKPFRTADLITRIGTRLGR</sequence>
<feature type="domain" description="Response regulatory" evidence="8">
    <location>
        <begin position="26"/>
        <end position="139"/>
    </location>
</feature>
<comment type="caution">
    <text evidence="9">The sequence shown here is derived from an EMBL/GenBank/DDBJ whole genome shotgun (WGS) entry which is preliminary data.</text>
</comment>
<dbReference type="InterPro" id="IPR011006">
    <property type="entry name" value="CheY-like_superfamily"/>
</dbReference>
<keyword evidence="5" id="KW-0804">Transcription</keyword>
<gene>
    <name evidence="9" type="ORF">GPX89_12610</name>
</gene>
<dbReference type="InterPro" id="IPR039420">
    <property type="entry name" value="WalR-like"/>
</dbReference>
<keyword evidence="1 6" id="KW-0597">Phosphoprotein</keyword>
<keyword evidence="10" id="KW-1185">Reference proteome</keyword>
<feature type="compositionally biased region" description="Pro residues" evidence="7">
    <location>
        <begin position="12"/>
        <end position="21"/>
    </location>
</feature>
<keyword evidence="2" id="KW-0902">Two-component regulatory system</keyword>
<name>A0A7K1UUX1_9NOCA</name>
<dbReference type="GO" id="GO:0000156">
    <property type="term" value="F:phosphorelay response regulator activity"/>
    <property type="evidence" value="ECO:0007669"/>
    <property type="project" value="TreeGrafter"/>
</dbReference>
<dbReference type="GO" id="GO:0005829">
    <property type="term" value="C:cytosol"/>
    <property type="evidence" value="ECO:0007669"/>
    <property type="project" value="TreeGrafter"/>
</dbReference>
<dbReference type="Pfam" id="PF00072">
    <property type="entry name" value="Response_reg"/>
    <property type="match status" value="1"/>
</dbReference>
<dbReference type="GO" id="GO:0032993">
    <property type="term" value="C:protein-DNA complex"/>
    <property type="evidence" value="ECO:0007669"/>
    <property type="project" value="TreeGrafter"/>
</dbReference>
<dbReference type="SUPFAM" id="SSF52172">
    <property type="entry name" value="CheY-like"/>
    <property type="match status" value="1"/>
</dbReference>
<dbReference type="RefSeq" id="WP_157387647.1">
    <property type="nucleotide sequence ID" value="NZ_WRPP01000002.1"/>
</dbReference>
<evidence type="ECO:0000259" key="8">
    <source>
        <dbReference type="PROSITE" id="PS50110"/>
    </source>
</evidence>
<evidence type="ECO:0000313" key="9">
    <source>
        <dbReference type="EMBL" id="MVU78082.1"/>
    </source>
</evidence>
<evidence type="ECO:0000256" key="3">
    <source>
        <dbReference type="ARBA" id="ARBA00023015"/>
    </source>
</evidence>
<feature type="region of interest" description="Disordered" evidence="7">
    <location>
        <begin position="1"/>
        <end position="23"/>
    </location>
</feature>
<dbReference type="Proteomes" id="UP000466794">
    <property type="component" value="Unassembled WGS sequence"/>
</dbReference>
<dbReference type="PANTHER" id="PTHR48111:SF1">
    <property type="entry name" value="TWO-COMPONENT RESPONSE REGULATOR ORR33"/>
    <property type="match status" value="1"/>
</dbReference>
<dbReference type="AlphaFoldDB" id="A0A7K1UUX1"/>
<keyword evidence="4" id="KW-0238">DNA-binding</keyword>
<evidence type="ECO:0000256" key="6">
    <source>
        <dbReference type="PROSITE-ProRule" id="PRU00169"/>
    </source>
</evidence>